<dbReference type="Proteomes" id="UP000019149">
    <property type="component" value="Unassembled WGS sequence"/>
</dbReference>
<dbReference type="GeneID" id="36346982"/>
<evidence type="ECO:0000256" key="1">
    <source>
        <dbReference type="SAM" id="MobiDB-lite"/>
    </source>
</evidence>
<dbReference type="CTD" id="36346982"/>
<comment type="caution">
    <text evidence="2">The sequence shown here is derived from an EMBL/GenBank/DDBJ whole genome shotgun (WGS) entry which is preliminary data.</text>
</comment>
<sequence>MGALSNHSTRSKGLKDEKDAESIAASSRKGRNIGVKEAIMGSNNPLCATSRHLPEVTRLCRLQCLDSSYHTDGLHHHFTEETMVVVVVVVAEPSTITHSFSGAVRAISTPVAG</sequence>
<reference evidence="2 3" key="1">
    <citation type="journal article" date="2013" name="Nat. Genet.">
        <title>The genome of the hydatid tapeworm Echinococcus granulosus.</title>
        <authorList>
            <person name="Zheng H."/>
            <person name="Zhang W."/>
            <person name="Zhang L."/>
            <person name="Zhang Z."/>
            <person name="Li J."/>
            <person name="Lu G."/>
            <person name="Zhu Y."/>
            <person name="Wang Y."/>
            <person name="Huang Y."/>
            <person name="Liu J."/>
            <person name="Kang H."/>
            <person name="Chen J."/>
            <person name="Wang L."/>
            <person name="Chen A."/>
            <person name="Yu S."/>
            <person name="Gao Z."/>
            <person name="Jin L."/>
            <person name="Gu W."/>
            <person name="Wang Z."/>
            <person name="Zhao L."/>
            <person name="Shi B."/>
            <person name="Wen H."/>
            <person name="Lin R."/>
            <person name="Jones M.K."/>
            <person name="Brejova B."/>
            <person name="Vinar T."/>
            <person name="Zhao G."/>
            <person name="McManus D.P."/>
            <person name="Chen Z."/>
            <person name="Zhou Y."/>
            <person name="Wang S."/>
        </authorList>
    </citation>
    <scope>NUCLEOTIDE SEQUENCE [LARGE SCALE GENOMIC DNA]</scope>
</reference>
<organism evidence="2 3">
    <name type="scientific">Echinococcus granulosus</name>
    <name type="common">Hydatid tapeworm</name>
    <dbReference type="NCBI Taxonomy" id="6210"/>
    <lineage>
        <taxon>Eukaryota</taxon>
        <taxon>Metazoa</taxon>
        <taxon>Spiralia</taxon>
        <taxon>Lophotrochozoa</taxon>
        <taxon>Platyhelminthes</taxon>
        <taxon>Cestoda</taxon>
        <taxon>Eucestoda</taxon>
        <taxon>Cyclophyllidea</taxon>
        <taxon>Taeniidae</taxon>
        <taxon>Echinococcus</taxon>
        <taxon>Echinococcus granulosus group</taxon>
    </lineage>
</organism>
<dbReference type="EMBL" id="APAU02000681">
    <property type="protein sequence ID" value="EUB53874.1"/>
    <property type="molecule type" value="Genomic_DNA"/>
</dbReference>
<dbReference type="AlphaFoldDB" id="W6UK38"/>
<evidence type="ECO:0000313" key="3">
    <source>
        <dbReference type="Proteomes" id="UP000019149"/>
    </source>
</evidence>
<name>W6UK38_ECHGR</name>
<dbReference type="RefSeq" id="XP_024345070.1">
    <property type="nucleotide sequence ID" value="XM_024500516.1"/>
</dbReference>
<accession>W6UK38</accession>
<dbReference type="KEGG" id="egl:EGR_11274"/>
<gene>
    <name evidence="2" type="ORF">EGR_11274</name>
</gene>
<evidence type="ECO:0000313" key="2">
    <source>
        <dbReference type="EMBL" id="EUB53874.1"/>
    </source>
</evidence>
<protein>
    <submittedName>
        <fullName evidence="2">Uncharacterized protein</fullName>
    </submittedName>
</protein>
<proteinExistence type="predicted"/>
<keyword evidence="3" id="KW-1185">Reference proteome</keyword>
<feature type="region of interest" description="Disordered" evidence="1">
    <location>
        <begin position="1"/>
        <end position="29"/>
    </location>
</feature>